<proteinExistence type="predicted"/>
<sequence>MSGDDPPDQQATFEALADPDCRDILATLDEPLSAKRVADACELPLTSTYRKLEQLSDAALVSEETDIRSDGHHETTYVRDCTGVFVALDGRDSFDVDVLRDRETPDERLARLWSRVSEEL</sequence>
<dbReference type="EMBL" id="BMOU01000001">
    <property type="protein sequence ID" value="GGN87660.1"/>
    <property type="molecule type" value="Genomic_DNA"/>
</dbReference>
<dbReference type="InterPro" id="IPR036388">
    <property type="entry name" value="WH-like_DNA-bd_sf"/>
</dbReference>
<accession>A0A830GGX8</accession>
<protein>
    <recommendedName>
        <fullName evidence="3">Helix-turn-helix domain-containing protein</fullName>
    </recommendedName>
</protein>
<dbReference type="Pfam" id="PF12840">
    <property type="entry name" value="HTH_20"/>
    <property type="match status" value="1"/>
</dbReference>
<organism evidence="1 2">
    <name type="scientific">Haloarcula pellucida</name>
    <dbReference type="NCBI Taxonomy" id="1427151"/>
    <lineage>
        <taxon>Archaea</taxon>
        <taxon>Methanobacteriati</taxon>
        <taxon>Methanobacteriota</taxon>
        <taxon>Stenosarchaea group</taxon>
        <taxon>Halobacteria</taxon>
        <taxon>Halobacteriales</taxon>
        <taxon>Haloarculaceae</taxon>
        <taxon>Haloarcula</taxon>
    </lineage>
</organism>
<dbReference type="Gene3D" id="1.10.10.10">
    <property type="entry name" value="Winged helix-like DNA-binding domain superfamily/Winged helix DNA-binding domain"/>
    <property type="match status" value="1"/>
</dbReference>
<evidence type="ECO:0000313" key="1">
    <source>
        <dbReference type="EMBL" id="GGN87660.1"/>
    </source>
</evidence>
<dbReference type="RefSeq" id="WP_220639370.1">
    <property type="nucleotide sequence ID" value="NZ_BMOU01000001.1"/>
</dbReference>
<dbReference type="Proteomes" id="UP000605784">
    <property type="component" value="Unassembled WGS sequence"/>
</dbReference>
<evidence type="ECO:0000313" key="2">
    <source>
        <dbReference type="Proteomes" id="UP000605784"/>
    </source>
</evidence>
<gene>
    <name evidence="1" type="ORF">GCM10009030_06550</name>
</gene>
<keyword evidence="2" id="KW-1185">Reference proteome</keyword>
<dbReference type="SUPFAM" id="SSF46785">
    <property type="entry name" value="Winged helix' DNA-binding domain"/>
    <property type="match status" value="1"/>
</dbReference>
<reference evidence="1" key="2">
    <citation type="submission" date="2020-09" db="EMBL/GenBank/DDBJ databases">
        <authorList>
            <person name="Sun Q."/>
            <person name="Ohkuma M."/>
        </authorList>
    </citation>
    <scope>NUCLEOTIDE SEQUENCE</scope>
    <source>
        <strain evidence="1">JCM 17820</strain>
    </source>
</reference>
<dbReference type="InterPro" id="IPR036390">
    <property type="entry name" value="WH_DNA-bd_sf"/>
</dbReference>
<dbReference type="AlphaFoldDB" id="A0A830GGX8"/>
<comment type="caution">
    <text evidence="1">The sequence shown here is derived from an EMBL/GenBank/DDBJ whole genome shotgun (WGS) entry which is preliminary data.</text>
</comment>
<name>A0A830GGX8_9EURY</name>
<evidence type="ECO:0008006" key="3">
    <source>
        <dbReference type="Google" id="ProtNLM"/>
    </source>
</evidence>
<reference evidence="1" key="1">
    <citation type="journal article" date="2014" name="Int. J. Syst. Evol. Microbiol.">
        <title>Complete genome sequence of Corynebacterium casei LMG S-19264T (=DSM 44701T), isolated from a smear-ripened cheese.</title>
        <authorList>
            <consortium name="US DOE Joint Genome Institute (JGI-PGF)"/>
            <person name="Walter F."/>
            <person name="Albersmeier A."/>
            <person name="Kalinowski J."/>
            <person name="Ruckert C."/>
        </authorList>
    </citation>
    <scope>NUCLEOTIDE SEQUENCE</scope>
    <source>
        <strain evidence="1">JCM 17820</strain>
    </source>
</reference>